<dbReference type="SUPFAM" id="SSF52540">
    <property type="entry name" value="P-loop containing nucleoside triphosphate hydrolases"/>
    <property type="match status" value="1"/>
</dbReference>
<sequence length="455" mass="51765">MENFLSFKERAELSMVPGKTQRQESHVYKFKGKSAVNLLKGAVIYGANASGKSNLVKAVQFAKKLVTGGTRSNSPIPTAPFKLNSNTPKQATRIEFEVNHKGMHLAYGFEVTASRVLEEWLYKVSSKSERKIFTRKWNSATQKFDTEFKNIKFKNNDEAQFLNFIAKATRENQLFLAEVLDRKVEGNVDGIDTILAMLNWFDKVLVIITPTSIFHGLEGRIQDNARTSDIYAKYLSYFDTGISGLSLVSTDIDQIPDMPADIKDDLLEATKTEKKARAFIGGPDNQRYMFCKNGPGEDEWEMMRLVTQHKHSDSDAVSYFEINEESDGTRRLMDLIPAVLDFGVEEKVFFVDELDRSLHPIITRTIVDNFFNRSPNAKSQLIVTTHESGILDQDILRKDEVWFVKKAKDKSSMLYSLEEFKPRFDTDIRKGYLNGRFGAIPFIHSQEGLQGLIES</sequence>
<accession>A0A931FLC4</accession>
<dbReference type="InterPro" id="IPR027417">
    <property type="entry name" value="P-loop_NTPase"/>
</dbReference>
<protein>
    <submittedName>
        <fullName evidence="2">ATP/GTP-binding protein</fullName>
    </submittedName>
</protein>
<feature type="domain" description="ATPase AAA-type core" evidence="1">
    <location>
        <begin position="42"/>
        <end position="392"/>
    </location>
</feature>
<dbReference type="GO" id="GO:0005524">
    <property type="term" value="F:ATP binding"/>
    <property type="evidence" value="ECO:0007669"/>
    <property type="project" value="InterPro"/>
</dbReference>
<evidence type="ECO:0000259" key="1">
    <source>
        <dbReference type="Pfam" id="PF13304"/>
    </source>
</evidence>
<dbReference type="Proteomes" id="UP000645610">
    <property type="component" value="Unassembled WGS sequence"/>
</dbReference>
<dbReference type="Gene3D" id="3.40.50.300">
    <property type="entry name" value="P-loop containing nucleotide triphosphate hydrolases"/>
    <property type="match status" value="2"/>
</dbReference>
<dbReference type="GO" id="GO:0016887">
    <property type="term" value="F:ATP hydrolysis activity"/>
    <property type="evidence" value="ECO:0007669"/>
    <property type="project" value="InterPro"/>
</dbReference>
<dbReference type="RefSeq" id="WP_196287045.1">
    <property type="nucleotide sequence ID" value="NZ_JADQDP010000003.1"/>
</dbReference>
<dbReference type="EMBL" id="JADQDP010000003">
    <property type="protein sequence ID" value="MBF9142695.1"/>
    <property type="molecule type" value="Genomic_DNA"/>
</dbReference>
<keyword evidence="3" id="KW-1185">Reference proteome</keyword>
<dbReference type="InterPro" id="IPR003959">
    <property type="entry name" value="ATPase_AAA_core"/>
</dbReference>
<gene>
    <name evidence="2" type="ORF">I2I01_13690</name>
</gene>
<dbReference type="PANTHER" id="PTHR40396">
    <property type="entry name" value="ATPASE-LIKE PROTEIN"/>
    <property type="match status" value="1"/>
</dbReference>
<dbReference type="Pfam" id="PF13304">
    <property type="entry name" value="AAA_21"/>
    <property type="match status" value="1"/>
</dbReference>
<dbReference type="AlphaFoldDB" id="A0A931FLC4"/>
<organism evidence="2 3">
    <name type="scientific">Hymenobacter properus</name>
    <dbReference type="NCBI Taxonomy" id="2791026"/>
    <lineage>
        <taxon>Bacteria</taxon>
        <taxon>Pseudomonadati</taxon>
        <taxon>Bacteroidota</taxon>
        <taxon>Cytophagia</taxon>
        <taxon>Cytophagales</taxon>
        <taxon>Hymenobacteraceae</taxon>
        <taxon>Hymenobacter</taxon>
    </lineage>
</organism>
<proteinExistence type="predicted"/>
<evidence type="ECO:0000313" key="2">
    <source>
        <dbReference type="EMBL" id="MBF9142695.1"/>
    </source>
</evidence>
<reference evidence="2 3" key="1">
    <citation type="submission" date="2020-11" db="EMBL/GenBank/DDBJ databases">
        <authorList>
            <person name="Kim M.K."/>
        </authorList>
    </citation>
    <scope>NUCLEOTIDE SEQUENCE [LARGE SCALE GENOMIC DNA]</scope>
    <source>
        <strain evidence="2 3">BT439</strain>
    </source>
</reference>
<dbReference type="PANTHER" id="PTHR40396:SF1">
    <property type="entry name" value="ATPASE AAA-TYPE CORE DOMAIN-CONTAINING PROTEIN"/>
    <property type="match status" value="1"/>
</dbReference>
<evidence type="ECO:0000313" key="3">
    <source>
        <dbReference type="Proteomes" id="UP000645610"/>
    </source>
</evidence>
<comment type="caution">
    <text evidence="2">The sequence shown here is derived from an EMBL/GenBank/DDBJ whole genome shotgun (WGS) entry which is preliminary data.</text>
</comment>
<name>A0A931FLC4_9BACT</name>